<sequence length="404" mass="45593">MTMKHIQDIEKHGIIKSTMSSSNIYSTNIQSPNASVTPRLVIQNVLQLTKSRNIISLPSYLIVIRFTNGSITYRRIYNRQVLNISAYNIRDVDLRTGNKSGKQNNPSFLLYLEPYRPLTSIGQYCYTGRIEEQSVNIIVGENPHSCLNHAYSIDSLHGVTVQKHRCIHFDAKIVDAVPGEYPKLFRFEEVRVYKESSVDSTVGSKIVYHYHRQSVADYLNTNKQLTGKNQPNKTDFDIYPKTSTELVIMVKNTSRVGYHPCSGYITERFNTSEQTKQEIVKTQALVIYVKGLHAATAYKICLTCLISLNVYEDEQCKFTETIRMSTSSKVVLLNQPARPLGSRSLDPSSRHSVQLNSTPSYRSLQFGTECDDDGIPFSGVGVYTTWPSIISLTTNSGEDESNVL</sequence>
<protein>
    <submittedName>
        <fullName evidence="1">Uncharacterized protein</fullName>
    </submittedName>
</protein>
<dbReference type="EMBL" id="CAJNOQ010013718">
    <property type="protein sequence ID" value="CAF1327388.1"/>
    <property type="molecule type" value="Genomic_DNA"/>
</dbReference>
<name>A0A815FRS5_9BILA</name>
<accession>A0A815FRS5</accession>
<organism evidence="1 3">
    <name type="scientific">Didymodactylos carnosus</name>
    <dbReference type="NCBI Taxonomy" id="1234261"/>
    <lineage>
        <taxon>Eukaryota</taxon>
        <taxon>Metazoa</taxon>
        <taxon>Spiralia</taxon>
        <taxon>Gnathifera</taxon>
        <taxon>Rotifera</taxon>
        <taxon>Eurotatoria</taxon>
        <taxon>Bdelloidea</taxon>
        <taxon>Philodinida</taxon>
        <taxon>Philodinidae</taxon>
        <taxon>Didymodactylos</taxon>
    </lineage>
</organism>
<dbReference type="AlphaFoldDB" id="A0A815FRS5"/>
<evidence type="ECO:0000313" key="1">
    <source>
        <dbReference type="EMBL" id="CAF1327388.1"/>
    </source>
</evidence>
<dbReference type="Proteomes" id="UP000663829">
    <property type="component" value="Unassembled WGS sequence"/>
</dbReference>
<dbReference type="Proteomes" id="UP000681722">
    <property type="component" value="Unassembled WGS sequence"/>
</dbReference>
<comment type="caution">
    <text evidence="1">The sequence shown here is derived from an EMBL/GenBank/DDBJ whole genome shotgun (WGS) entry which is preliminary data.</text>
</comment>
<evidence type="ECO:0000313" key="2">
    <source>
        <dbReference type="EMBL" id="CAF4178117.1"/>
    </source>
</evidence>
<evidence type="ECO:0000313" key="3">
    <source>
        <dbReference type="Proteomes" id="UP000663829"/>
    </source>
</evidence>
<keyword evidence="3" id="KW-1185">Reference proteome</keyword>
<reference evidence="1" key="1">
    <citation type="submission" date="2021-02" db="EMBL/GenBank/DDBJ databases">
        <authorList>
            <person name="Nowell W R."/>
        </authorList>
    </citation>
    <scope>NUCLEOTIDE SEQUENCE</scope>
</reference>
<proteinExistence type="predicted"/>
<dbReference type="EMBL" id="CAJOBC010051118">
    <property type="protein sequence ID" value="CAF4178117.1"/>
    <property type="molecule type" value="Genomic_DNA"/>
</dbReference>
<gene>
    <name evidence="1" type="ORF">GPM918_LOCUS29774</name>
    <name evidence="2" type="ORF">SRO942_LOCUS30366</name>
</gene>